<dbReference type="Gene3D" id="1.10.12.10">
    <property type="entry name" value="Lyase 2-enoyl-coa Hydratase, Chain A, domain 2"/>
    <property type="match status" value="1"/>
</dbReference>
<dbReference type="Gene3D" id="3.90.226.10">
    <property type="entry name" value="2-enoyl-CoA Hydratase, Chain A, domain 1"/>
    <property type="match status" value="1"/>
</dbReference>
<dbReference type="NCBIfam" id="NF006107">
    <property type="entry name" value="PRK08258.1"/>
    <property type="match status" value="1"/>
</dbReference>
<evidence type="ECO:0000256" key="2">
    <source>
        <dbReference type="RuleBase" id="RU003707"/>
    </source>
</evidence>
<dbReference type="PANTHER" id="PTHR43459">
    <property type="entry name" value="ENOYL-COA HYDRATASE"/>
    <property type="match status" value="1"/>
</dbReference>
<reference evidence="3" key="2">
    <citation type="submission" date="2022-10" db="EMBL/GenBank/DDBJ databases">
        <authorList>
            <person name="Trinh H.N."/>
        </authorList>
    </citation>
    <scope>NUCLEOTIDE SEQUENCE</scope>
    <source>
        <strain evidence="3">RN2-1</strain>
    </source>
</reference>
<gene>
    <name evidence="3" type="ORF">OL599_04755</name>
</gene>
<accession>A0AA41YJS3</accession>
<dbReference type="PANTHER" id="PTHR43459:SF1">
    <property type="entry name" value="EG:BACN32G11.4 PROTEIN"/>
    <property type="match status" value="1"/>
</dbReference>
<name>A0AA41YJS3_9PROT</name>
<evidence type="ECO:0000256" key="1">
    <source>
        <dbReference type="ARBA" id="ARBA00005254"/>
    </source>
</evidence>
<dbReference type="InterPro" id="IPR014748">
    <property type="entry name" value="Enoyl-CoA_hydra_C"/>
</dbReference>
<sequence length="282" mass="30445">MALSHDKGRINFATWKPTHFVWSLHGKVATITLNRPERKNPLTFESYAELRDLFRELQYADAVKAVVITGSGGNFCSGGDVHEIIGPLVRMQEAGDMQGLLDFTRMTGDVVKAMRACPQPIISAIDGVCAGAGAILAMASDLRLGTPSSKVAFLFARVGLAGADMGACNILPRIIGAGRAAELFYTGRAMDGVEAERWGFYNRLCTSDAVLTEAQALAAQIADGPTFAHAMTKRCIHQEWSMSVDDAVEAEAQAQAICMQTKDFGRAYYAFAEKKKPIFAGN</sequence>
<keyword evidence="4" id="KW-1185">Reference proteome</keyword>
<dbReference type="InterPro" id="IPR029045">
    <property type="entry name" value="ClpP/crotonase-like_dom_sf"/>
</dbReference>
<dbReference type="EMBL" id="JAPDNT010000002">
    <property type="protein sequence ID" value="MCW3473880.1"/>
    <property type="molecule type" value="Genomic_DNA"/>
</dbReference>
<evidence type="ECO:0000313" key="4">
    <source>
        <dbReference type="Proteomes" id="UP001165679"/>
    </source>
</evidence>
<dbReference type="RefSeq" id="WP_264712497.1">
    <property type="nucleotide sequence ID" value="NZ_JAPDNT010000002.1"/>
</dbReference>
<dbReference type="PROSITE" id="PS00166">
    <property type="entry name" value="ENOYL_COA_HYDRATASE"/>
    <property type="match status" value="1"/>
</dbReference>
<dbReference type="SUPFAM" id="SSF52096">
    <property type="entry name" value="ClpP/crotonase"/>
    <property type="match status" value="1"/>
</dbReference>
<evidence type="ECO:0000313" key="3">
    <source>
        <dbReference type="EMBL" id="MCW3473880.1"/>
    </source>
</evidence>
<dbReference type="InterPro" id="IPR001753">
    <property type="entry name" value="Enoyl-CoA_hydra/iso"/>
</dbReference>
<dbReference type="Proteomes" id="UP001165679">
    <property type="component" value="Unassembled WGS sequence"/>
</dbReference>
<protein>
    <submittedName>
        <fullName evidence="3">Enoyl-CoA hydratase family protein</fullName>
    </submittedName>
</protein>
<dbReference type="AlphaFoldDB" id="A0AA41YJS3"/>
<dbReference type="InterPro" id="IPR018376">
    <property type="entry name" value="Enoyl-CoA_hyd/isom_CS"/>
</dbReference>
<dbReference type="GO" id="GO:0003824">
    <property type="term" value="F:catalytic activity"/>
    <property type="evidence" value="ECO:0007669"/>
    <property type="project" value="InterPro"/>
</dbReference>
<proteinExistence type="inferred from homology"/>
<comment type="caution">
    <text evidence="3">The sequence shown here is derived from an EMBL/GenBank/DDBJ whole genome shotgun (WGS) entry which is preliminary data.</text>
</comment>
<dbReference type="CDD" id="cd06558">
    <property type="entry name" value="crotonase-like"/>
    <property type="match status" value="1"/>
</dbReference>
<reference evidence="3" key="1">
    <citation type="submission" date="2022-09" db="EMBL/GenBank/DDBJ databases">
        <title>Rhodovastum sp. nov. RN2-1 isolated from soil in Seongnam, South Korea.</title>
        <authorList>
            <person name="Le N.T."/>
        </authorList>
    </citation>
    <scope>NUCLEOTIDE SEQUENCE</scope>
    <source>
        <strain evidence="3">RN2-1</strain>
    </source>
</reference>
<organism evidence="3 4">
    <name type="scientific">Limobrevibacterium gyesilva</name>
    <dbReference type="NCBI Taxonomy" id="2991712"/>
    <lineage>
        <taxon>Bacteria</taxon>
        <taxon>Pseudomonadati</taxon>
        <taxon>Pseudomonadota</taxon>
        <taxon>Alphaproteobacteria</taxon>
        <taxon>Acetobacterales</taxon>
        <taxon>Acetobacteraceae</taxon>
        <taxon>Limobrevibacterium</taxon>
    </lineage>
</organism>
<comment type="similarity">
    <text evidence="1 2">Belongs to the enoyl-CoA hydratase/isomerase family.</text>
</comment>
<dbReference type="Pfam" id="PF00378">
    <property type="entry name" value="ECH_1"/>
    <property type="match status" value="1"/>
</dbReference>